<dbReference type="Pfam" id="PF02743">
    <property type="entry name" value="dCache_1"/>
    <property type="match status" value="1"/>
</dbReference>
<dbReference type="EMBL" id="JYHV01000016">
    <property type="protein sequence ID" value="KJH82143.1"/>
    <property type="molecule type" value="Genomic_DNA"/>
</dbReference>
<evidence type="ECO:0000256" key="10">
    <source>
        <dbReference type="SAM" id="Coils"/>
    </source>
</evidence>
<dbReference type="Gene3D" id="3.30.450.20">
    <property type="entry name" value="PAS domain"/>
    <property type="match status" value="1"/>
</dbReference>
<dbReference type="GO" id="GO:0007165">
    <property type="term" value="P:signal transduction"/>
    <property type="evidence" value="ECO:0007669"/>
    <property type="project" value="UniProtKB-KW"/>
</dbReference>
<reference evidence="14 15" key="1">
    <citation type="submission" date="2015-02" db="EMBL/GenBank/DDBJ databases">
        <title>Draft genome sequence of Pseudomonas stutzeri NT0128 isolated from wheat (Triticum turgidum) rhizosphere.</title>
        <authorList>
            <person name="Tovi N."/>
            <person name="Frenk S."/>
            <person name="Hadar Y."/>
            <person name="Minz D."/>
        </authorList>
    </citation>
    <scope>NUCLEOTIDE SEQUENCE [LARGE SCALE GENOMIC DNA]</scope>
    <source>
        <strain evidence="14 15">NT0128</strain>
    </source>
</reference>
<dbReference type="InterPro" id="IPR003660">
    <property type="entry name" value="HAMP_dom"/>
</dbReference>
<dbReference type="InterPro" id="IPR033479">
    <property type="entry name" value="dCache_1"/>
</dbReference>
<dbReference type="GO" id="GO:0006935">
    <property type="term" value="P:chemotaxis"/>
    <property type="evidence" value="ECO:0007669"/>
    <property type="project" value="UniProtKB-KW"/>
</dbReference>
<evidence type="ECO:0000256" key="9">
    <source>
        <dbReference type="PROSITE-ProRule" id="PRU00284"/>
    </source>
</evidence>
<dbReference type="PATRIC" id="fig|316.101.peg.4552"/>
<dbReference type="InterPro" id="IPR004089">
    <property type="entry name" value="MCPsignal_dom"/>
</dbReference>
<dbReference type="AlphaFoldDB" id="A0A0D9AMA3"/>
<keyword evidence="2" id="KW-1003">Cell membrane</keyword>
<dbReference type="SMART" id="SM00283">
    <property type="entry name" value="MA"/>
    <property type="match status" value="1"/>
</dbReference>
<dbReference type="PROSITE" id="PS50111">
    <property type="entry name" value="CHEMOTAXIS_TRANSDUC_2"/>
    <property type="match status" value="1"/>
</dbReference>
<feature type="transmembrane region" description="Helical" evidence="11">
    <location>
        <begin position="316"/>
        <end position="336"/>
    </location>
</feature>
<dbReference type="CDD" id="cd18774">
    <property type="entry name" value="PDC2_HK_sensor"/>
    <property type="match status" value="1"/>
</dbReference>
<dbReference type="FunFam" id="1.10.287.950:FF:000001">
    <property type="entry name" value="Methyl-accepting chemotaxis sensory transducer"/>
    <property type="match status" value="1"/>
</dbReference>
<dbReference type="SUPFAM" id="SSF58104">
    <property type="entry name" value="Methyl-accepting chemotaxis protein (MCP) signaling domain"/>
    <property type="match status" value="1"/>
</dbReference>
<comment type="caution">
    <text evidence="14">The sequence shown here is derived from an EMBL/GenBank/DDBJ whole genome shotgun (WGS) entry which is preliminary data.</text>
</comment>
<keyword evidence="10" id="KW-0175">Coiled coil</keyword>
<dbReference type="OrthoDB" id="2489132at2"/>
<keyword evidence="3" id="KW-0145">Chemotaxis</keyword>
<evidence type="ECO:0000259" key="13">
    <source>
        <dbReference type="PROSITE" id="PS50885"/>
    </source>
</evidence>
<sequence>MFTLRTIKARYTTAFISFVLLVMLLTMLGVKRFVTPQLMAAGETIVMSQVTEIGEHIAMELARVEAQARSITQTVPMLDSDGIDRVLPGLVDQYGDIKVFGGGIWPLPEVRTQGRAKHSTFYHRDASGKLIVNTHWNSPESRNYFEEPWHRAGMQAPRGKCVWAAAYQDDASAEPRTNCAMTIYKDGSPWGVSTIDLTLGFFNRLVAEKQDEIEGEVMIVEADGKILSNQPQLGSDMVLRNVSDMASQSPFIATVQKALASPPQPLRREVFTNKTGEEFTFFMAPVDGTPWFLAAALPTAKLEARSDAMLRTLASLQIPMVLVLLVLMLVAINQLMKRLGVLRTNIDSLSAGDADLTKRIDIKGEDEVDQVGRSVNGFIGYLQKMMIDVSDATTQIQSEIAQLKQLSRSTNDALARHASETDQAVTAINEMSSTAESVAHSASDTATFTKTANHNAISSKLVVDDASSSVRSLVSEVESATAKVQAMQADAQRINDVLGVIGDIAGQTNLLALNAAIEAARAGEQGRGFAVVADEVRALAARTQQSTSEINETLQRLKEAVGSAVQAMEQTKASCQATADKTAQVTVGLDEMASSVVHINDLSTQIATAAEEQSAVAEEINRNMVAVRHVVEELVESGVSVDRSTESLLGTNARLTALVNRFRVR</sequence>
<name>A0A0D9AMA3_STUST</name>
<keyword evidence="5 11" id="KW-1133">Transmembrane helix</keyword>
<protein>
    <submittedName>
        <fullName evidence="14">Chemotaxis protein</fullName>
    </submittedName>
</protein>
<proteinExistence type="inferred from homology"/>
<evidence type="ECO:0000256" key="4">
    <source>
        <dbReference type="ARBA" id="ARBA00022692"/>
    </source>
</evidence>
<dbReference type="RefSeq" id="WP_045162134.1">
    <property type="nucleotide sequence ID" value="NZ_JYHV01000016.1"/>
</dbReference>
<evidence type="ECO:0000256" key="2">
    <source>
        <dbReference type="ARBA" id="ARBA00022475"/>
    </source>
</evidence>
<dbReference type="CDD" id="cd11386">
    <property type="entry name" value="MCP_signal"/>
    <property type="match status" value="1"/>
</dbReference>
<dbReference type="InterPro" id="IPR004090">
    <property type="entry name" value="Chemotax_Me-accpt_rcpt"/>
</dbReference>
<feature type="domain" description="HAMP" evidence="13">
    <location>
        <begin position="333"/>
        <end position="387"/>
    </location>
</feature>
<evidence type="ECO:0000256" key="6">
    <source>
        <dbReference type="ARBA" id="ARBA00023136"/>
    </source>
</evidence>
<dbReference type="PROSITE" id="PS50885">
    <property type="entry name" value="HAMP"/>
    <property type="match status" value="1"/>
</dbReference>
<evidence type="ECO:0000256" key="8">
    <source>
        <dbReference type="ARBA" id="ARBA00029447"/>
    </source>
</evidence>
<keyword evidence="6 11" id="KW-0472">Membrane</keyword>
<feature type="transmembrane region" description="Helical" evidence="11">
    <location>
        <begin position="12"/>
        <end position="30"/>
    </location>
</feature>
<evidence type="ECO:0000256" key="3">
    <source>
        <dbReference type="ARBA" id="ARBA00022500"/>
    </source>
</evidence>
<evidence type="ECO:0000259" key="12">
    <source>
        <dbReference type="PROSITE" id="PS50111"/>
    </source>
</evidence>
<evidence type="ECO:0000256" key="1">
    <source>
        <dbReference type="ARBA" id="ARBA00004651"/>
    </source>
</evidence>
<evidence type="ECO:0000313" key="14">
    <source>
        <dbReference type="EMBL" id="KJH82143.1"/>
    </source>
</evidence>
<dbReference type="Gene3D" id="1.10.287.950">
    <property type="entry name" value="Methyl-accepting chemotaxis protein"/>
    <property type="match status" value="1"/>
</dbReference>
<feature type="domain" description="Methyl-accepting transducer" evidence="12">
    <location>
        <begin position="392"/>
        <end position="628"/>
    </location>
</feature>
<comment type="similarity">
    <text evidence="8">Belongs to the methyl-accepting chemotaxis (MCP) protein family.</text>
</comment>
<dbReference type="PANTHER" id="PTHR32089">
    <property type="entry name" value="METHYL-ACCEPTING CHEMOTAXIS PROTEIN MCPB"/>
    <property type="match status" value="1"/>
</dbReference>
<evidence type="ECO:0000256" key="5">
    <source>
        <dbReference type="ARBA" id="ARBA00022989"/>
    </source>
</evidence>
<keyword evidence="7 9" id="KW-0807">Transducer</keyword>
<dbReference type="Pfam" id="PF00015">
    <property type="entry name" value="MCPsignal"/>
    <property type="match status" value="1"/>
</dbReference>
<dbReference type="Proteomes" id="UP000032487">
    <property type="component" value="Unassembled WGS sequence"/>
</dbReference>
<dbReference type="PANTHER" id="PTHR32089:SF55">
    <property type="entry name" value="METHYL ACCEPTING SENSORY TRANSDUCER WITH CACHE_2 SMALL MOLECULE BINDING DOMAIN"/>
    <property type="match status" value="1"/>
</dbReference>
<dbReference type="GO" id="GO:0005886">
    <property type="term" value="C:plasma membrane"/>
    <property type="evidence" value="ECO:0007669"/>
    <property type="project" value="UniProtKB-SubCell"/>
</dbReference>
<gene>
    <name evidence="14" type="ORF">UF78_10405</name>
</gene>
<dbReference type="CDD" id="cd06225">
    <property type="entry name" value="HAMP"/>
    <property type="match status" value="1"/>
</dbReference>
<organism evidence="14 15">
    <name type="scientific">Stutzerimonas stutzeri</name>
    <name type="common">Pseudomonas stutzeri</name>
    <dbReference type="NCBI Taxonomy" id="316"/>
    <lineage>
        <taxon>Bacteria</taxon>
        <taxon>Pseudomonadati</taxon>
        <taxon>Pseudomonadota</taxon>
        <taxon>Gammaproteobacteria</taxon>
        <taxon>Pseudomonadales</taxon>
        <taxon>Pseudomonadaceae</taxon>
        <taxon>Stutzerimonas</taxon>
    </lineage>
</organism>
<comment type="subcellular location">
    <subcellularLocation>
        <location evidence="1">Cell membrane</location>
        <topology evidence="1">Multi-pass membrane protein</topology>
    </subcellularLocation>
</comment>
<dbReference type="PRINTS" id="PR00260">
    <property type="entry name" value="CHEMTRNSDUCR"/>
</dbReference>
<evidence type="ECO:0000256" key="7">
    <source>
        <dbReference type="ARBA" id="ARBA00023224"/>
    </source>
</evidence>
<evidence type="ECO:0000256" key="11">
    <source>
        <dbReference type="SAM" id="Phobius"/>
    </source>
</evidence>
<dbReference type="GO" id="GO:0004888">
    <property type="term" value="F:transmembrane signaling receptor activity"/>
    <property type="evidence" value="ECO:0007669"/>
    <property type="project" value="InterPro"/>
</dbReference>
<feature type="coiled-coil region" evidence="10">
    <location>
        <begin position="470"/>
        <end position="497"/>
    </location>
</feature>
<dbReference type="SMART" id="SM00304">
    <property type="entry name" value="HAMP"/>
    <property type="match status" value="1"/>
</dbReference>
<dbReference type="Pfam" id="PF00672">
    <property type="entry name" value="HAMP"/>
    <property type="match status" value="1"/>
</dbReference>
<accession>A0A0D9AMA3</accession>
<keyword evidence="4 11" id="KW-0812">Transmembrane</keyword>
<evidence type="ECO:0000313" key="15">
    <source>
        <dbReference type="Proteomes" id="UP000032487"/>
    </source>
</evidence>